<evidence type="ECO:0000256" key="4">
    <source>
        <dbReference type="RuleBase" id="RU004262"/>
    </source>
</evidence>
<dbReference type="InterPro" id="IPR029058">
    <property type="entry name" value="AB_hydrolase_fold"/>
</dbReference>
<dbReference type="PANTHER" id="PTHR11610">
    <property type="entry name" value="LIPASE"/>
    <property type="match status" value="1"/>
</dbReference>
<reference evidence="8" key="1">
    <citation type="submission" date="2016-06" db="UniProtKB">
        <authorList>
            <consortium name="WormBaseParasite"/>
        </authorList>
    </citation>
    <scope>IDENTIFICATION</scope>
</reference>
<protein>
    <submittedName>
        <fullName evidence="8">Lipase domain-containing protein</fullName>
    </submittedName>
</protein>
<keyword evidence="3" id="KW-0964">Secreted</keyword>
<organism evidence="8">
    <name type="scientific">Soboliphyme baturini</name>
    <dbReference type="NCBI Taxonomy" id="241478"/>
    <lineage>
        <taxon>Eukaryota</taxon>
        <taxon>Metazoa</taxon>
        <taxon>Ecdysozoa</taxon>
        <taxon>Nematoda</taxon>
        <taxon>Enoplea</taxon>
        <taxon>Dorylaimia</taxon>
        <taxon>Dioctophymatida</taxon>
        <taxon>Dioctophymatoidea</taxon>
        <taxon>Soboliphymatidae</taxon>
        <taxon>Soboliphyme</taxon>
    </lineage>
</organism>
<evidence type="ECO:0000256" key="3">
    <source>
        <dbReference type="ARBA" id="ARBA00022525"/>
    </source>
</evidence>
<dbReference type="GO" id="GO:0016298">
    <property type="term" value="F:lipase activity"/>
    <property type="evidence" value="ECO:0007669"/>
    <property type="project" value="InterPro"/>
</dbReference>
<dbReference type="EMBL" id="UZAM01010970">
    <property type="protein sequence ID" value="VDP14405.1"/>
    <property type="molecule type" value="Genomic_DNA"/>
</dbReference>
<dbReference type="GO" id="GO:0016042">
    <property type="term" value="P:lipid catabolic process"/>
    <property type="evidence" value="ECO:0007669"/>
    <property type="project" value="TreeGrafter"/>
</dbReference>
<comment type="subcellular location">
    <subcellularLocation>
        <location evidence="1">Secreted</location>
    </subcellularLocation>
</comment>
<dbReference type="Proteomes" id="UP000270296">
    <property type="component" value="Unassembled WGS sequence"/>
</dbReference>
<dbReference type="PANTHER" id="PTHR11610:SF173">
    <property type="entry name" value="LIPASE DOMAIN-CONTAINING PROTEIN-RELATED"/>
    <property type="match status" value="1"/>
</dbReference>
<dbReference type="PRINTS" id="PR00821">
    <property type="entry name" value="TAGLIPASE"/>
</dbReference>
<dbReference type="SUPFAM" id="SSF53474">
    <property type="entry name" value="alpha/beta-Hydrolases"/>
    <property type="match status" value="1"/>
</dbReference>
<name>A0A183IW20_9BILA</name>
<sequence>MPVAAELTKKEVATALQEMDAKFVFYTNKVSYSFNLWDFSRQPARYNISSAKSLHVIVHGFGPFPEWVVSLSKALFKKGKNAAYIDWRRGSKMPNYLVAAKNTYFVGRGIAEFLKANGVSMNTSTCVGFSLGAHVCGFAGASLGNLFQIVGLDPAGPLFSGKPPNQRLDKTDAAIVRCIHTSDFFGTYQAMGDIDFFANGGDDQKSCTSDDSPRILSVIENEGSANGLKDLICSHSLAHIVYTQSVKLYGQSDASCNFTSVPCGSKQDFMDGRCFLCGSPTKLPVAGYNEHFTDIKYRGSYYFDTVKDLENTDDICGRMLAIELQSLKNIKGSITLQIYGEGDASHKVVFQRESEVLPAGTPKRVIAAIPYKINQPTKVRVVYQRYHRWWSLNAGPKVWTLNKISFLNLDCKT</sequence>
<keyword evidence="7" id="KW-1185">Reference proteome</keyword>
<dbReference type="InterPro" id="IPR013818">
    <property type="entry name" value="Lipase"/>
</dbReference>
<evidence type="ECO:0000313" key="6">
    <source>
        <dbReference type="EMBL" id="VDP14405.1"/>
    </source>
</evidence>
<dbReference type="Gene3D" id="3.40.50.1820">
    <property type="entry name" value="alpha/beta hydrolase"/>
    <property type="match status" value="1"/>
</dbReference>
<comment type="similarity">
    <text evidence="2 4">Belongs to the AB hydrolase superfamily. Lipase family.</text>
</comment>
<accession>A0A183IW20</accession>
<evidence type="ECO:0000313" key="7">
    <source>
        <dbReference type="Proteomes" id="UP000270296"/>
    </source>
</evidence>
<dbReference type="Pfam" id="PF00151">
    <property type="entry name" value="Lipase"/>
    <property type="match status" value="1"/>
</dbReference>
<dbReference type="WBParaSite" id="SBAD_0000811001-mRNA-1">
    <property type="protein sequence ID" value="SBAD_0000811001-mRNA-1"/>
    <property type="gene ID" value="SBAD_0000811001"/>
</dbReference>
<gene>
    <name evidence="6" type="ORF">SBAD_LOCUS7817</name>
</gene>
<dbReference type="OrthoDB" id="5918157at2759"/>
<feature type="domain" description="Lipase" evidence="5">
    <location>
        <begin position="10"/>
        <end position="303"/>
    </location>
</feature>
<dbReference type="InterPro" id="IPR000734">
    <property type="entry name" value="TAG_lipase"/>
</dbReference>
<evidence type="ECO:0000313" key="8">
    <source>
        <dbReference type="WBParaSite" id="SBAD_0000811001-mRNA-1"/>
    </source>
</evidence>
<dbReference type="AlphaFoldDB" id="A0A183IW20"/>
<evidence type="ECO:0000256" key="1">
    <source>
        <dbReference type="ARBA" id="ARBA00004613"/>
    </source>
</evidence>
<dbReference type="GO" id="GO:0005615">
    <property type="term" value="C:extracellular space"/>
    <property type="evidence" value="ECO:0007669"/>
    <property type="project" value="TreeGrafter"/>
</dbReference>
<evidence type="ECO:0000259" key="5">
    <source>
        <dbReference type="Pfam" id="PF00151"/>
    </source>
</evidence>
<evidence type="ECO:0000256" key="2">
    <source>
        <dbReference type="ARBA" id="ARBA00010701"/>
    </source>
</evidence>
<proteinExistence type="inferred from homology"/>
<reference evidence="6 7" key="2">
    <citation type="submission" date="2018-11" db="EMBL/GenBank/DDBJ databases">
        <authorList>
            <consortium name="Pathogen Informatics"/>
        </authorList>
    </citation>
    <scope>NUCLEOTIDE SEQUENCE [LARGE SCALE GENOMIC DNA]</scope>
</reference>